<dbReference type="EMBL" id="JADNRY010000006">
    <property type="protein sequence ID" value="KAF9076533.1"/>
    <property type="molecule type" value="Genomic_DNA"/>
</dbReference>
<accession>A0A9P5UFP0</accession>
<organism evidence="3 4">
    <name type="scientific">Rhodocollybia butyracea</name>
    <dbReference type="NCBI Taxonomy" id="206335"/>
    <lineage>
        <taxon>Eukaryota</taxon>
        <taxon>Fungi</taxon>
        <taxon>Dikarya</taxon>
        <taxon>Basidiomycota</taxon>
        <taxon>Agaricomycotina</taxon>
        <taxon>Agaricomycetes</taxon>
        <taxon>Agaricomycetidae</taxon>
        <taxon>Agaricales</taxon>
        <taxon>Marasmiineae</taxon>
        <taxon>Omphalotaceae</taxon>
        <taxon>Rhodocollybia</taxon>
    </lineage>
</organism>
<proteinExistence type="predicted"/>
<dbReference type="OrthoDB" id="1908178at2759"/>
<keyword evidence="1" id="KW-0677">Repeat</keyword>
<evidence type="ECO:0000313" key="3">
    <source>
        <dbReference type="EMBL" id="KAF9076533.1"/>
    </source>
</evidence>
<dbReference type="Gene3D" id="1.25.40.10">
    <property type="entry name" value="Tetratricopeptide repeat domain"/>
    <property type="match status" value="1"/>
</dbReference>
<gene>
    <name evidence="3" type="ORF">BDP27DRAFT_1313499</name>
</gene>
<evidence type="ECO:0008006" key="5">
    <source>
        <dbReference type="Google" id="ProtNLM"/>
    </source>
</evidence>
<dbReference type="InterPro" id="IPR011990">
    <property type="entry name" value="TPR-like_helical_dom_sf"/>
</dbReference>
<dbReference type="AlphaFoldDB" id="A0A9P5UFP0"/>
<dbReference type="Proteomes" id="UP000772434">
    <property type="component" value="Unassembled WGS sequence"/>
</dbReference>
<feature type="compositionally biased region" description="Polar residues" evidence="2">
    <location>
        <begin position="53"/>
        <end position="62"/>
    </location>
</feature>
<dbReference type="PANTHER" id="PTHR47933">
    <property type="entry name" value="PENTATRICOPEPTIDE REPEAT-CONTAINING PROTEIN 1, MITOCHONDRIAL"/>
    <property type="match status" value="1"/>
</dbReference>
<evidence type="ECO:0000256" key="1">
    <source>
        <dbReference type="ARBA" id="ARBA00022737"/>
    </source>
</evidence>
<dbReference type="InterPro" id="IPR002885">
    <property type="entry name" value="PPR_rpt"/>
</dbReference>
<dbReference type="GO" id="GO:0003729">
    <property type="term" value="F:mRNA binding"/>
    <property type="evidence" value="ECO:0007669"/>
    <property type="project" value="TreeGrafter"/>
</dbReference>
<dbReference type="PANTHER" id="PTHR47933:SF11">
    <property type="entry name" value="PENTATRICOPEPTIDE REPEAT-CONTAINING PROTEIN 2"/>
    <property type="match status" value="1"/>
</dbReference>
<dbReference type="Pfam" id="PF01535">
    <property type="entry name" value="PPR"/>
    <property type="match status" value="1"/>
</dbReference>
<dbReference type="InterPro" id="IPR051240">
    <property type="entry name" value="Mito_RNA-Proc/Resp"/>
</dbReference>
<feature type="region of interest" description="Disordered" evidence="2">
    <location>
        <begin position="41"/>
        <end position="70"/>
    </location>
</feature>
<sequence length="618" mass="70770">MLRASSLGLSSTYRILLEQWPHKYQAALIQRRKTPHLRTATRLSNESEHENNVDTSTSIDQTLKTEEKNVESHDEIFTQELYVRQKLPYITGKSGYSPPLPPLYGGKFKRGSSYKKRDALSTPVVYPDIDTDGDHEDHAVQILNAEASSNADISNEDLYYHLCHVIANTNTVEDAWTAYSTILTIPSPPRRSPYDPPIPFEHLHRLCRLFSQNLPRTRTQFLRMLSVFYTIRKHGGTIHQFEWNSLIANAGNGWRGSKSKDFKLALEIFEDMVSGSSPGTAFSPSDYPALPTPQPVEPDIYTYNTLIGIASKTLYGKAIARASAMLRSSGHPPDRITHLSLLVFFTHTHQLMGVRSTLAKMREQNLEIGLDGLNACIWAYGRHGKLDWAESIYRVLRHNVHPEPDEAIKPLIEQLNEEDIYVSPLMRPNAITFSTLIQLMAWNGHLTATYNILMDMLSSLNMEPGAPLVRGDDDKLHYTNYTALYTSFRSLFIGFSRHGIYLRNDFTARLQERRWTTKQLQNIFDMYIGLPEPIKPSVSMIYCIMVAFDRTSEHNVELLREVWNRLEDQFQGPWGGPRHRLRVLREILFSSRAEAHLQMYGFRTPKSEPHGPFTNKYS</sequence>
<keyword evidence="4" id="KW-1185">Reference proteome</keyword>
<reference evidence="3" key="1">
    <citation type="submission" date="2020-11" db="EMBL/GenBank/DDBJ databases">
        <authorList>
            <consortium name="DOE Joint Genome Institute"/>
            <person name="Ahrendt S."/>
            <person name="Riley R."/>
            <person name="Andreopoulos W."/>
            <person name="Labutti K."/>
            <person name="Pangilinan J."/>
            <person name="Ruiz-Duenas F.J."/>
            <person name="Barrasa J.M."/>
            <person name="Sanchez-Garcia M."/>
            <person name="Camarero S."/>
            <person name="Miyauchi S."/>
            <person name="Serrano A."/>
            <person name="Linde D."/>
            <person name="Babiker R."/>
            <person name="Drula E."/>
            <person name="Ayuso-Fernandez I."/>
            <person name="Pacheco R."/>
            <person name="Padilla G."/>
            <person name="Ferreira P."/>
            <person name="Barriuso J."/>
            <person name="Kellner H."/>
            <person name="Castanera R."/>
            <person name="Alfaro M."/>
            <person name="Ramirez L."/>
            <person name="Pisabarro A.G."/>
            <person name="Kuo A."/>
            <person name="Tritt A."/>
            <person name="Lipzen A."/>
            <person name="He G."/>
            <person name="Yan M."/>
            <person name="Ng V."/>
            <person name="Cullen D."/>
            <person name="Martin F."/>
            <person name="Rosso M.-N."/>
            <person name="Henrissat B."/>
            <person name="Hibbett D."/>
            <person name="Martinez A.T."/>
            <person name="Grigoriev I.V."/>
        </authorList>
    </citation>
    <scope>NUCLEOTIDE SEQUENCE</scope>
    <source>
        <strain evidence="3">AH 40177</strain>
    </source>
</reference>
<protein>
    <recommendedName>
        <fullName evidence="5">Pentatricopeptide repeat-containing protein</fullName>
    </recommendedName>
</protein>
<name>A0A9P5UFP0_9AGAR</name>
<comment type="caution">
    <text evidence="3">The sequence shown here is derived from an EMBL/GenBank/DDBJ whole genome shotgun (WGS) entry which is preliminary data.</text>
</comment>
<evidence type="ECO:0000256" key="2">
    <source>
        <dbReference type="SAM" id="MobiDB-lite"/>
    </source>
</evidence>
<evidence type="ECO:0000313" key="4">
    <source>
        <dbReference type="Proteomes" id="UP000772434"/>
    </source>
</evidence>